<dbReference type="PANTHER" id="PTHR19328:SF75">
    <property type="entry name" value="ALDOSE SUGAR DEHYDROGENASE YLII"/>
    <property type="match status" value="1"/>
</dbReference>
<proteinExistence type="predicted"/>
<accession>A0AAD0UKI5</accession>
<name>A0AAD0UKI5_9LEPT</name>
<dbReference type="InterPro" id="IPR012938">
    <property type="entry name" value="Glc/Sorbosone_DH"/>
</dbReference>
<dbReference type="KEGG" id="lkm:EFP84_02495"/>
<evidence type="ECO:0000259" key="1">
    <source>
        <dbReference type="Pfam" id="PF07995"/>
    </source>
</evidence>
<protein>
    <submittedName>
        <fullName evidence="2">Glucose dehydrogenase</fullName>
    </submittedName>
</protein>
<dbReference type="Proteomes" id="UP000276407">
    <property type="component" value="Chromosome 1"/>
</dbReference>
<feature type="domain" description="Glucose/Sorbosone dehydrogenase" evidence="1">
    <location>
        <begin position="56"/>
        <end position="386"/>
    </location>
</feature>
<gene>
    <name evidence="2" type="ORF">EFP84_02495</name>
</gene>
<dbReference type="Pfam" id="PF07995">
    <property type="entry name" value="GSDH"/>
    <property type="match status" value="1"/>
</dbReference>
<dbReference type="RefSeq" id="WP_123179072.1">
    <property type="nucleotide sequence ID" value="NZ_CP033614.1"/>
</dbReference>
<evidence type="ECO:0000313" key="3">
    <source>
        <dbReference type="Proteomes" id="UP000276407"/>
    </source>
</evidence>
<dbReference type="InterPro" id="IPR011042">
    <property type="entry name" value="6-blade_b-propeller_TolB-like"/>
</dbReference>
<sequence>MIFPSVRSVFIQGFLLVFLLHSPLFAKPKKPSSQKNPVRKEAEAVPAYAPVAEGFREPTDIQFFPGNDQRMIVLEKRGKLFEVDLTTKIKTLRADFTGQVETRSEEGLLGLAFSPDFLSDSKFFVNVIVKEGGKDHSKILEFEWKNDTVQKIEHAKRTLLKQEQPYSNHNGGQLAFGPDKKLYIGLGDGGGANDPYKNGQNPTTYLGKLLRILPNPQSFGAPYKIPEDNPFVGRPGFLPEIWAYGLRNPWRFSFDKLTGELYLADVGQNEFEEIDLVRKGGNYGWNIKEGFHCFKNNPSCEETTWIDPIYEYPRNEGQSITGGYVYRGKDLPKLVGSYIYGDFVLGKIWILKQKNGKKISNELLFQIPYQISTFGQDSAGEVYFADFGSGNIFRIIKKN</sequence>
<reference evidence="2 3" key="1">
    <citation type="submission" date="2018-11" db="EMBL/GenBank/DDBJ databases">
        <title>Complete genome sequence of Leptospira kmetyi isolate LS 001/16 from soil sample associated with a leptospirosis patient in Kelantan.</title>
        <authorList>
            <person name="Muhammad Yusoff F."/>
            <person name="Muhammad Yusoff S."/>
            <person name="Ahmad M.N."/>
            <person name="Yusof N.Y."/>
            <person name="Aziah I."/>
        </authorList>
    </citation>
    <scope>NUCLEOTIDE SEQUENCE [LARGE SCALE GENOMIC DNA]</scope>
    <source>
        <strain evidence="2 3">LS 001/16</strain>
    </source>
</reference>
<evidence type="ECO:0000313" key="2">
    <source>
        <dbReference type="EMBL" id="AYV54485.1"/>
    </source>
</evidence>
<dbReference type="PANTHER" id="PTHR19328">
    <property type="entry name" value="HEDGEHOG-INTERACTING PROTEIN"/>
    <property type="match status" value="1"/>
</dbReference>
<dbReference type="Gene3D" id="2.120.10.30">
    <property type="entry name" value="TolB, C-terminal domain"/>
    <property type="match status" value="1"/>
</dbReference>
<organism evidence="2 3">
    <name type="scientific">Leptospira kmetyi</name>
    <dbReference type="NCBI Taxonomy" id="408139"/>
    <lineage>
        <taxon>Bacteria</taxon>
        <taxon>Pseudomonadati</taxon>
        <taxon>Spirochaetota</taxon>
        <taxon>Spirochaetia</taxon>
        <taxon>Leptospirales</taxon>
        <taxon>Leptospiraceae</taxon>
        <taxon>Leptospira</taxon>
    </lineage>
</organism>
<dbReference type="AlphaFoldDB" id="A0AAD0UKI5"/>
<dbReference type="EMBL" id="CP033614">
    <property type="protein sequence ID" value="AYV54485.1"/>
    <property type="molecule type" value="Genomic_DNA"/>
</dbReference>
<dbReference type="SUPFAM" id="SSF50952">
    <property type="entry name" value="Soluble quinoprotein glucose dehydrogenase"/>
    <property type="match status" value="1"/>
</dbReference>
<dbReference type="InterPro" id="IPR011041">
    <property type="entry name" value="Quinoprot_gluc/sorb_DH_b-prop"/>
</dbReference>